<dbReference type="InterPro" id="IPR008407">
    <property type="entry name" value="Brnchd-chn_aa_trnsp_AzlD"/>
</dbReference>
<proteinExistence type="predicted"/>
<dbReference type="RefSeq" id="WP_043984728.1">
    <property type="nucleotide sequence ID" value="NZ_JXST01000005.1"/>
</dbReference>
<dbReference type="OrthoDB" id="5324916at2"/>
<dbReference type="STRING" id="280871.TL10_04785"/>
<reference evidence="2 3" key="1">
    <citation type="submission" date="2015-01" db="EMBL/GenBank/DDBJ databases">
        <title>Genome sequence of Mycobacterium llatzerense and Mycobacterium immunogenum recovered from brain abscess.</title>
        <authorList>
            <person name="Greninger A.L."/>
            <person name="Langelier C."/>
            <person name="Cunningham G."/>
            <person name="Chiu C.Y."/>
            <person name="Miller S."/>
        </authorList>
    </citation>
    <scope>NUCLEOTIDE SEQUENCE [LARGE SCALE GENOMIC DNA]</scope>
    <source>
        <strain evidence="2 3">CLUC14</strain>
    </source>
</reference>
<evidence type="ECO:0000313" key="3">
    <source>
        <dbReference type="Proteomes" id="UP000032221"/>
    </source>
</evidence>
<keyword evidence="3" id="KW-1185">Reference proteome</keyword>
<feature type="transmembrane region" description="Helical" evidence="1">
    <location>
        <begin position="41"/>
        <end position="61"/>
    </location>
</feature>
<evidence type="ECO:0000256" key="1">
    <source>
        <dbReference type="SAM" id="Phobius"/>
    </source>
</evidence>
<feature type="transmembrane region" description="Helical" evidence="1">
    <location>
        <begin position="6"/>
        <end position="29"/>
    </location>
</feature>
<keyword evidence="1" id="KW-0472">Membrane</keyword>
<dbReference type="EMBL" id="JXST01000005">
    <property type="protein sequence ID" value="KIU17984.1"/>
    <property type="molecule type" value="Genomic_DNA"/>
</dbReference>
<feature type="transmembrane region" description="Helical" evidence="1">
    <location>
        <begin position="67"/>
        <end position="85"/>
    </location>
</feature>
<accession>A0A0D1JZA5</accession>
<sequence>MPDLGYLAAVLGTVFAINLALRAVPFAILQPLRKSRFVNTMAAWMPVGIVVILAASTFRSVSGDGKHLAFAAFAVAITVAAHLLGGRRTLLSVGAGTLVYVLLVNSV</sequence>
<gene>
    <name evidence="2" type="ORF">TL10_04785</name>
</gene>
<evidence type="ECO:0000313" key="2">
    <source>
        <dbReference type="EMBL" id="KIU17984.1"/>
    </source>
</evidence>
<dbReference type="PATRIC" id="fig|280871.6.peg.978"/>
<dbReference type="AlphaFoldDB" id="A0A0D1JZA5"/>
<protein>
    <submittedName>
        <fullName evidence="2">Branched-chain amino acid transporter AzlD</fullName>
    </submittedName>
</protein>
<comment type="caution">
    <text evidence="2">The sequence shown here is derived from an EMBL/GenBank/DDBJ whole genome shotgun (WGS) entry which is preliminary data.</text>
</comment>
<dbReference type="Proteomes" id="UP000032221">
    <property type="component" value="Unassembled WGS sequence"/>
</dbReference>
<organism evidence="2 3">
    <name type="scientific">Mycolicibacterium llatzerense</name>
    <dbReference type="NCBI Taxonomy" id="280871"/>
    <lineage>
        <taxon>Bacteria</taxon>
        <taxon>Bacillati</taxon>
        <taxon>Actinomycetota</taxon>
        <taxon>Actinomycetes</taxon>
        <taxon>Mycobacteriales</taxon>
        <taxon>Mycobacteriaceae</taxon>
        <taxon>Mycolicibacterium</taxon>
    </lineage>
</organism>
<dbReference type="PIRSF" id="PIRSF003203">
    <property type="entry name" value="AzlD"/>
    <property type="match status" value="1"/>
</dbReference>
<keyword evidence="1" id="KW-1133">Transmembrane helix</keyword>
<keyword evidence="1" id="KW-0812">Transmembrane</keyword>
<name>A0A0D1JZA5_9MYCO</name>
<dbReference type="Pfam" id="PF05437">
    <property type="entry name" value="AzlD"/>
    <property type="match status" value="1"/>
</dbReference>